<sequence length="152" mass="17632">MKIKPFDCVSKEHYDLLLSADPDRRMVDSYLARAEKFEAVIDDQLVGLIVLIDTHPRTLEIVNLAVKEAFQNQGIAQRLLEFAETWAKDQQVRTLEIATGTTSFAQLYLYQKMGIRVISVERDFFTRNYQAPIIENKLLLKDLLRLNKRIFG</sequence>
<dbReference type="PROSITE" id="PS51186">
    <property type="entry name" value="GNAT"/>
    <property type="match status" value="1"/>
</dbReference>
<evidence type="ECO:0000256" key="2">
    <source>
        <dbReference type="ARBA" id="ARBA00023315"/>
    </source>
</evidence>
<dbReference type="GO" id="GO:0016747">
    <property type="term" value="F:acyltransferase activity, transferring groups other than amino-acyl groups"/>
    <property type="evidence" value="ECO:0007669"/>
    <property type="project" value="InterPro"/>
</dbReference>
<accession>A0AAU9DAD6</accession>
<evidence type="ECO:0000313" key="5">
    <source>
        <dbReference type="Proteomes" id="UP001321861"/>
    </source>
</evidence>
<dbReference type="AlphaFoldDB" id="A0AAU9DAD6"/>
<dbReference type="SUPFAM" id="SSF55729">
    <property type="entry name" value="Acyl-CoA N-acyltransferases (Nat)"/>
    <property type="match status" value="1"/>
</dbReference>
<proteinExistence type="predicted"/>
<feature type="domain" description="N-acetyltransferase" evidence="3">
    <location>
        <begin position="1"/>
        <end position="145"/>
    </location>
</feature>
<organism evidence="4 5">
    <name type="scientific">Xylocopilactobacillus apicola</name>
    <dbReference type="NCBI Taxonomy" id="2932184"/>
    <lineage>
        <taxon>Bacteria</taxon>
        <taxon>Bacillati</taxon>
        <taxon>Bacillota</taxon>
        <taxon>Bacilli</taxon>
        <taxon>Lactobacillales</taxon>
        <taxon>Lactobacillaceae</taxon>
        <taxon>Xylocopilactobacillus</taxon>
    </lineage>
</organism>
<dbReference type="PANTHER" id="PTHR43877">
    <property type="entry name" value="AMINOALKYLPHOSPHONATE N-ACETYLTRANSFERASE-RELATED-RELATED"/>
    <property type="match status" value="1"/>
</dbReference>
<reference evidence="4 5" key="1">
    <citation type="journal article" date="2023" name="Microbiol. Spectr.">
        <title>Symbiosis of Carpenter Bees with Uncharacterized Lactic Acid Bacteria Showing NAD Auxotrophy.</title>
        <authorList>
            <person name="Kawasaki S."/>
            <person name="Ozawa K."/>
            <person name="Mori T."/>
            <person name="Yamamoto A."/>
            <person name="Ito M."/>
            <person name="Ohkuma M."/>
            <person name="Sakamoto M."/>
            <person name="Matsutani M."/>
        </authorList>
    </citation>
    <scope>NUCLEOTIDE SEQUENCE [LARGE SCALE GENOMIC DNA]</scope>
    <source>
        <strain evidence="4 5">XA3</strain>
    </source>
</reference>
<name>A0AAU9DAD6_9LACO</name>
<dbReference type="CDD" id="cd04301">
    <property type="entry name" value="NAT_SF"/>
    <property type="match status" value="1"/>
</dbReference>
<evidence type="ECO:0000256" key="1">
    <source>
        <dbReference type="ARBA" id="ARBA00022679"/>
    </source>
</evidence>
<dbReference type="RefSeq" id="WP_317635193.1">
    <property type="nucleotide sequence ID" value="NZ_AP026802.1"/>
</dbReference>
<keyword evidence="2" id="KW-0012">Acyltransferase</keyword>
<dbReference type="InterPro" id="IPR016181">
    <property type="entry name" value="Acyl_CoA_acyltransferase"/>
</dbReference>
<gene>
    <name evidence="4" type="primary">yvbK</name>
    <name evidence="4" type="ORF">XA3_18370</name>
</gene>
<dbReference type="Gene3D" id="3.40.630.30">
    <property type="match status" value="1"/>
</dbReference>
<protein>
    <submittedName>
        <fullName evidence="4">N-acetyltransferase YvbK</fullName>
    </submittedName>
</protein>
<dbReference type="InterPro" id="IPR000182">
    <property type="entry name" value="GNAT_dom"/>
</dbReference>
<dbReference type="Proteomes" id="UP001321861">
    <property type="component" value="Chromosome"/>
</dbReference>
<dbReference type="KEGG" id="xap:XA3_18370"/>
<evidence type="ECO:0000259" key="3">
    <source>
        <dbReference type="PROSITE" id="PS51186"/>
    </source>
</evidence>
<dbReference type="InterPro" id="IPR050832">
    <property type="entry name" value="Bact_Acetyltransf"/>
</dbReference>
<dbReference type="EMBL" id="AP026802">
    <property type="protein sequence ID" value="BDR59396.1"/>
    <property type="molecule type" value="Genomic_DNA"/>
</dbReference>
<dbReference type="Pfam" id="PF00583">
    <property type="entry name" value="Acetyltransf_1"/>
    <property type="match status" value="1"/>
</dbReference>
<evidence type="ECO:0000313" key="4">
    <source>
        <dbReference type="EMBL" id="BDR59396.1"/>
    </source>
</evidence>
<dbReference type="PANTHER" id="PTHR43877:SF2">
    <property type="entry name" value="AMINOALKYLPHOSPHONATE N-ACETYLTRANSFERASE-RELATED"/>
    <property type="match status" value="1"/>
</dbReference>
<keyword evidence="5" id="KW-1185">Reference proteome</keyword>
<keyword evidence="1" id="KW-0808">Transferase</keyword>